<evidence type="ECO:0000313" key="2">
    <source>
        <dbReference type="Proteomes" id="UP000244174"/>
    </source>
</evidence>
<proteinExistence type="predicted"/>
<evidence type="ECO:0008006" key="3">
    <source>
        <dbReference type="Google" id="ProtNLM"/>
    </source>
</evidence>
<accession>A0A2T6AMW2</accession>
<keyword evidence="2" id="KW-1185">Reference proteome</keyword>
<dbReference type="RefSeq" id="WP_245889660.1">
    <property type="nucleotide sequence ID" value="NZ_QBKQ01000001.1"/>
</dbReference>
<dbReference type="Proteomes" id="UP000244174">
    <property type="component" value="Unassembled WGS sequence"/>
</dbReference>
<gene>
    <name evidence="1" type="ORF">C8P64_1152</name>
</gene>
<comment type="caution">
    <text evidence="1">The sequence shown here is derived from an EMBL/GenBank/DDBJ whole genome shotgun (WGS) entry which is preliminary data.</text>
</comment>
<reference evidence="1 2" key="1">
    <citation type="submission" date="2018-04" db="EMBL/GenBank/DDBJ databases">
        <title>Genomic Encyclopedia of Archaeal and Bacterial Type Strains, Phase II (KMG-II): from individual species to whole genera.</title>
        <authorList>
            <person name="Goeker M."/>
        </authorList>
    </citation>
    <scope>NUCLEOTIDE SEQUENCE [LARGE SCALE GENOMIC DNA]</scope>
    <source>
        <strain evidence="1 2">DSM 23082</strain>
    </source>
</reference>
<dbReference type="AlphaFoldDB" id="A0A2T6AMW2"/>
<evidence type="ECO:0000313" key="1">
    <source>
        <dbReference type="EMBL" id="PTX45161.1"/>
    </source>
</evidence>
<organism evidence="1 2">
    <name type="scientific">Christiangramia gaetbulicola</name>
    <dbReference type="NCBI Taxonomy" id="703340"/>
    <lineage>
        <taxon>Bacteria</taxon>
        <taxon>Pseudomonadati</taxon>
        <taxon>Bacteroidota</taxon>
        <taxon>Flavobacteriia</taxon>
        <taxon>Flavobacteriales</taxon>
        <taxon>Flavobacteriaceae</taxon>
        <taxon>Christiangramia</taxon>
    </lineage>
</organism>
<name>A0A2T6AMW2_9FLAO</name>
<protein>
    <recommendedName>
        <fullName evidence="3">Adhesin</fullName>
    </recommendedName>
</protein>
<sequence>MDVFLLDLRLMMLKNILLFAVVLISGTLLAQRDTREIIDAENIKSIQIDTDEVYHIKITSTWTSQISISTHSEGEYFNDIILNTEQQKDVFKISTRYPERLTGGYDKLSAHKVFSLEIELEVPQGLEVIINSNIASVEASGDFRSIYADLKQGYCKLLDFSGDAVINTYSGHILVETASGLIEAESRHGTVEIPEFLPGRNPLRLKSIDGDIKVRKN</sequence>
<dbReference type="EMBL" id="QBKQ01000001">
    <property type="protein sequence ID" value="PTX45161.1"/>
    <property type="molecule type" value="Genomic_DNA"/>
</dbReference>